<dbReference type="EMBL" id="ML143554">
    <property type="protein sequence ID" value="TBU22167.1"/>
    <property type="molecule type" value="Genomic_DNA"/>
</dbReference>
<dbReference type="SUPFAM" id="SSF56112">
    <property type="entry name" value="Protein kinase-like (PK-like)"/>
    <property type="match status" value="1"/>
</dbReference>
<organism evidence="1">
    <name type="scientific">Dichomitus squalens</name>
    <dbReference type="NCBI Taxonomy" id="114155"/>
    <lineage>
        <taxon>Eukaryota</taxon>
        <taxon>Fungi</taxon>
        <taxon>Dikarya</taxon>
        <taxon>Basidiomycota</taxon>
        <taxon>Agaricomycotina</taxon>
        <taxon>Agaricomycetes</taxon>
        <taxon>Polyporales</taxon>
        <taxon>Polyporaceae</taxon>
        <taxon>Dichomitus</taxon>
    </lineage>
</organism>
<dbReference type="SMART" id="SM00220">
    <property type="entry name" value="S_TKc"/>
    <property type="match status" value="1"/>
</dbReference>
<evidence type="ECO:0000313" key="1">
    <source>
        <dbReference type="EMBL" id="TBU22167.1"/>
    </source>
</evidence>
<dbReference type="Pfam" id="PF00069">
    <property type="entry name" value="Pkinase"/>
    <property type="match status" value="1"/>
</dbReference>
<sequence>MKVLEGASPVELLAVPGWLVDEPELQKRGIVPVECLKPSTVFCTSWFTTPQYVVKVVDRNVTEEVDICAFLQQDPASSDNHIIPCQVVRSHKTSLVMPYLPSVGTLLRIDDDWLAALLEVTRQLLEGIEYLHRNRIAHMDICTGNLLAGTSREAGFDGRIADGGLYIIDFDRSRRLPLGPGEQGAIPLPTTQFVPPPGITRLDPYSWDVYCVGRVLEFLLKTRPDETPPWIAQQLMLWLKGDEQGCTGVCHCRPTARRALRVVNAIKWCIRAADLCGNAVGYLKDMLRSHLGSRV</sequence>
<protein>
    <submittedName>
        <fullName evidence="1">Uncharacterized protein</fullName>
    </submittedName>
</protein>
<dbReference type="PROSITE" id="PS50011">
    <property type="entry name" value="PROTEIN_KINASE_DOM"/>
    <property type="match status" value="1"/>
</dbReference>
<dbReference type="InterPro" id="IPR011009">
    <property type="entry name" value="Kinase-like_dom_sf"/>
</dbReference>
<name>A0A4Q9NE68_9APHY</name>
<dbReference type="GO" id="GO:0005524">
    <property type="term" value="F:ATP binding"/>
    <property type="evidence" value="ECO:0007669"/>
    <property type="project" value="InterPro"/>
</dbReference>
<dbReference type="GO" id="GO:0004672">
    <property type="term" value="F:protein kinase activity"/>
    <property type="evidence" value="ECO:0007669"/>
    <property type="project" value="InterPro"/>
</dbReference>
<reference evidence="1" key="1">
    <citation type="submission" date="2019-01" db="EMBL/GenBank/DDBJ databases">
        <title>Draft genome sequences of three monokaryotic isolates of the white-rot basidiomycete fungus Dichomitus squalens.</title>
        <authorList>
            <consortium name="DOE Joint Genome Institute"/>
            <person name="Lopez S.C."/>
            <person name="Andreopoulos B."/>
            <person name="Pangilinan J."/>
            <person name="Lipzen A."/>
            <person name="Riley R."/>
            <person name="Ahrendt S."/>
            <person name="Ng V."/>
            <person name="Barry K."/>
            <person name="Daum C."/>
            <person name="Grigoriev I.V."/>
            <person name="Hilden K.S."/>
            <person name="Makela M.R."/>
            <person name="de Vries R.P."/>
        </authorList>
    </citation>
    <scope>NUCLEOTIDE SEQUENCE [LARGE SCALE GENOMIC DNA]</scope>
    <source>
        <strain evidence="1">OM18370.1</strain>
    </source>
</reference>
<gene>
    <name evidence="1" type="ORF">BD311DRAFT_733370</name>
</gene>
<dbReference type="AlphaFoldDB" id="A0A4Q9NE68"/>
<dbReference type="Gene3D" id="1.10.510.10">
    <property type="entry name" value="Transferase(Phosphotransferase) domain 1"/>
    <property type="match status" value="1"/>
</dbReference>
<proteinExistence type="predicted"/>
<dbReference type="OrthoDB" id="2793880at2759"/>
<dbReference type="Proteomes" id="UP000292957">
    <property type="component" value="Unassembled WGS sequence"/>
</dbReference>
<dbReference type="InterPro" id="IPR000719">
    <property type="entry name" value="Prot_kinase_dom"/>
</dbReference>
<accession>A0A4Q9NE68</accession>